<feature type="compositionally biased region" description="Polar residues" evidence="1">
    <location>
        <begin position="404"/>
        <end position="414"/>
    </location>
</feature>
<protein>
    <submittedName>
        <fullName evidence="3">Ribonuclease H-like domain-containing protein</fullName>
    </submittedName>
</protein>
<evidence type="ECO:0000259" key="2">
    <source>
        <dbReference type="Pfam" id="PF07727"/>
    </source>
</evidence>
<sequence length="456" mass="51820">MLLENFFQFKLQKVCVLVDLPYGKKVIGTKWVFRNKRDERSIIVKNKARLVAQGLDRRKLYVHQPPGFVDPAHPNKVYKVIKALYGLHQAPRAWYETLSSFLMKNGFRKGTIDKTLFIKKKRSDIMLVQVYVDDIIFGSTKKSMCTEFEDSDILKKFDFLSIRTATTPIESNKPLVKDEDGVDVDVHVYRSMIGSLMYLTGTKARHLCLMFVPVYCFVLDFRDSPFELEAYSDSDYGGASLDRKSTTGGCQFLVLTVVGNVIKNPVAHSRTKHIEIRFHFIRDCYEKRLIEVIKIHTDHNVADLLTKGFDVTRFNFLVVSGGESWTTRLAKKTSLKKKGVQKEYISKQGRESVKSSKGEPSVHKDLAFDDLDDDAMDYYRGKRDRSKMRLRTSSVGAKREESTNKQYRGTGSTKDSTDRQGKGTADQNEGKSATQTAPTTTSTPTPTIFGDDETIA</sequence>
<dbReference type="InterPro" id="IPR013103">
    <property type="entry name" value="RVT_2"/>
</dbReference>
<evidence type="ECO:0000256" key="1">
    <source>
        <dbReference type="SAM" id="MobiDB-lite"/>
    </source>
</evidence>
<gene>
    <name evidence="3" type="ORF">Tco_0626972</name>
</gene>
<feature type="domain" description="Reverse transcriptase Ty1/copia-type" evidence="2">
    <location>
        <begin position="59"/>
        <end position="161"/>
    </location>
</feature>
<dbReference type="PANTHER" id="PTHR11439:SF495">
    <property type="entry name" value="REVERSE TRANSCRIPTASE, RNA-DEPENDENT DNA POLYMERASE-RELATED"/>
    <property type="match status" value="1"/>
</dbReference>
<feature type="domain" description="Reverse transcriptase Ty1/copia-type" evidence="2">
    <location>
        <begin position="13"/>
        <end position="56"/>
    </location>
</feature>
<accession>A0ABQ4WL19</accession>
<dbReference type="Proteomes" id="UP001151760">
    <property type="component" value="Unassembled WGS sequence"/>
</dbReference>
<evidence type="ECO:0000313" key="4">
    <source>
        <dbReference type="Proteomes" id="UP001151760"/>
    </source>
</evidence>
<dbReference type="EMBL" id="BQNB010008738">
    <property type="protein sequence ID" value="GJS53610.1"/>
    <property type="molecule type" value="Genomic_DNA"/>
</dbReference>
<organism evidence="3 4">
    <name type="scientific">Tanacetum coccineum</name>
    <dbReference type="NCBI Taxonomy" id="301880"/>
    <lineage>
        <taxon>Eukaryota</taxon>
        <taxon>Viridiplantae</taxon>
        <taxon>Streptophyta</taxon>
        <taxon>Embryophyta</taxon>
        <taxon>Tracheophyta</taxon>
        <taxon>Spermatophyta</taxon>
        <taxon>Magnoliopsida</taxon>
        <taxon>eudicotyledons</taxon>
        <taxon>Gunneridae</taxon>
        <taxon>Pentapetalae</taxon>
        <taxon>asterids</taxon>
        <taxon>campanulids</taxon>
        <taxon>Asterales</taxon>
        <taxon>Asteraceae</taxon>
        <taxon>Asteroideae</taxon>
        <taxon>Anthemideae</taxon>
        <taxon>Anthemidinae</taxon>
        <taxon>Tanacetum</taxon>
    </lineage>
</organism>
<feature type="region of interest" description="Disordered" evidence="1">
    <location>
        <begin position="342"/>
        <end position="364"/>
    </location>
</feature>
<dbReference type="Pfam" id="PF07727">
    <property type="entry name" value="RVT_2"/>
    <property type="match status" value="2"/>
</dbReference>
<keyword evidence="4" id="KW-1185">Reference proteome</keyword>
<dbReference type="InterPro" id="IPR043502">
    <property type="entry name" value="DNA/RNA_pol_sf"/>
</dbReference>
<proteinExistence type="predicted"/>
<evidence type="ECO:0000313" key="3">
    <source>
        <dbReference type="EMBL" id="GJS53610.1"/>
    </source>
</evidence>
<comment type="caution">
    <text evidence="3">The sequence shown here is derived from an EMBL/GenBank/DDBJ whole genome shotgun (WGS) entry which is preliminary data.</text>
</comment>
<name>A0ABQ4WL19_9ASTR</name>
<reference evidence="3" key="2">
    <citation type="submission" date="2022-01" db="EMBL/GenBank/DDBJ databases">
        <authorList>
            <person name="Yamashiro T."/>
            <person name="Shiraishi A."/>
            <person name="Satake H."/>
            <person name="Nakayama K."/>
        </authorList>
    </citation>
    <scope>NUCLEOTIDE SEQUENCE</scope>
</reference>
<reference evidence="3" key="1">
    <citation type="journal article" date="2022" name="Int. J. Mol. Sci.">
        <title>Draft Genome of Tanacetum Coccineum: Genomic Comparison of Closely Related Tanacetum-Family Plants.</title>
        <authorList>
            <person name="Yamashiro T."/>
            <person name="Shiraishi A."/>
            <person name="Nakayama K."/>
            <person name="Satake H."/>
        </authorList>
    </citation>
    <scope>NUCLEOTIDE SEQUENCE</scope>
</reference>
<feature type="compositionally biased region" description="Low complexity" evidence="1">
    <location>
        <begin position="432"/>
        <end position="447"/>
    </location>
</feature>
<dbReference type="PANTHER" id="PTHR11439">
    <property type="entry name" value="GAG-POL-RELATED RETROTRANSPOSON"/>
    <property type="match status" value="1"/>
</dbReference>
<dbReference type="SUPFAM" id="SSF56672">
    <property type="entry name" value="DNA/RNA polymerases"/>
    <property type="match status" value="1"/>
</dbReference>
<dbReference type="CDD" id="cd09272">
    <property type="entry name" value="RNase_HI_RT_Ty1"/>
    <property type="match status" value="1"/>
</dbReference>
<feature type="region of interest" description="Disordered" evidence="1">
    <location>
        <begin position="384"/>
        <end position="456"/>
    </location>
</feature>